<keyword evidence="3" id="KW-1185">Reference proteome</keyword>
<dbReference type="InterPro" id="IPR044023">
    <property type="entry name" value="Ig_7"/>
</dbReference>
<dbReference type="EMBL" id="JAUOEK010000139">
    <property type="protein sequence ID" value="MDO5970964.1"/>
    <property type="molecule type" value="Genomic_DNA"/>
</dbReference>
<evidence type="ECO:0000313" key="3">
    <source>
        <dbReference type="Proteomes" id="UP001176883"/>
    </source>
</evidence>
<dbReference type="Pfam" id="PF02368">
    <property type="entry name" value="Big_2"/>
    <property type="match status" value="2"/>
</dbReference>
<dbReference type="InterPro" id="IPR003343">
    <property type="entry name" value="Big_2"/>
</dbReference>
<dbReference type="Gene3D" id="2.60.40.1080">
    <property type="match status" value="2"/>
</dbReference>
<dbReference type="InterPro" id="IPR026395">
    <property type="entry name" value="CshA_fibril"/>
</dbReference>
<organism evidence="2 3">
    <name type="scientific">Flavivirga aquimarina</name>
    <dbReference type="NCBI Taxonomy" id="2027862"/>
    <lineage>
        <taxon>Bacteria</taxon>
        <taxon>Pseudomonadati</taxon>
        <taxon>Bacteroidota</taxon>
        <taxon>Flavobacteriia</taxon>
        <taxon>Flavobacteriales</taxon>
        <taxon>Flavobacteriaceae</taxon>
        <taxon>Flavivirga</taxon>
    </lineage>
</organism>
<protein>
    <submittedName>
        <fullName evidence="2">Ig-like domain-containing protein</fullName>
    </submittedName>
</protein>
<accession>A0ABT8WCU2</accession>
<dbReference type="Pfam" id="PF19076">
    <property type="entry name" value="CshA_repeat"/>
    <property type="match status" value="1"/>
</dbReference>
<comment type="caution">
    <text evidence="2">The sequence shown here is derived from an EMBL/GenBank/DDBJ whole genome shotgun (WGS) entry which is preliminary data.</text>
</comment>
<evidence type="ECO:0000259" key="1">
    <source>
        <dbReference type="SMART" id="SM00635"/>
    </source>
</evidence>
<sequence>MKTSNNFLLKSKPILFFKSFVLKKEQLKYSYLLVFASVLFSFSAIAQPTFGGAQGPTLLSGTLNQQGSRYLYTDVVVNVNGTTSNADAVITIIELNNITVNSVDTVLGVDNRFEPTTTTTADGGYAEWEIVFVEDGTANAVTNGTPIEVDSYTLQAIDVDGNEFFEALVGDSFFLEAGTSPPTGTCPQGSGVTTNLIGCPTELVVSANGPFTRFQSGSDFASGVHVGRTEYIVSITYSNVSTVRFRNGRSTTGSSRLNSISFLGEVTFVTGTTDPDPTNDPPVVIDNLGHTVLENSGANGPYNVLTGSSDPDGNLDSTTVTLIDPSNASNLGYVGTDLVISGVGTYSVDNTGNVTFTPATNYSGNADVNFRVLDTSAESSNTATLGITVCPVANNTTDSSTICESDTKTLTTTSSGGTWSVFSGGGSILGTTYTPADITVSTSVTVRYTIPASAPCSVSTSDVTFTVNPLPSVPTVSTPVEYCVGDTASTLTATGTNLLWYTVSTGGTGSATAPTPSTATAGSTSYYVSQTDGNSCESARSEIVVTVNALPIAAAITGPNAVCMGSTIDLTEGTAGTIVWSSSNTGVATIDGSGVVTPVSAGTTDITYTVTDSSGCTSLSSATFEVTVNALPIAAAITGPNAVCMGSTIDLTEGTAGTIVWSSSDTGVATIDGSGVVTPVSAGTTDITYTVTDSSGCTSLSSATFEVTVNALPIAAAITGPNAVCMGSTIDLTEGTAG</sequence>
<name>A0ABT8WCU2_9FLAO</name>
<dbReference type="RefSeq" id="WP_303278659.1">
    <property type="nucleotide sequence ID" value="NZ_JAUOEK010000139.1"/>
</dbReference>
<gene>
    <name evidence="2" type="ORF">Q4Q35_14245</name>
</gene>
<dbReference type="Proteomes" id="UP001176883">
    <property type="component" value="Unassembled WGS sequence"/>
</dbReference>
<dbReference type="SUPFAM" id="SSF49373">
    <property type="entry name" value="Invasin/intimin cell-adhesion fragments"/>
    <property type="match status" value="2"/>
</dbReference>
<feature type="domain" description="BIG2" evidence="1">
    <location>
        <begin position="625"/>
        <end position="701"/>
    </location>
</feature>
<evidence type="ECO:0000313" key="2">
    <source>
        <dbReference type="EMBL" id="MDO5970964.1"/>
    </source>
</evidence>
<dbReference type="SMART" id="SM00635">
    <property type="entry name" value="BID_2"/>
    <property type="match status" value="2"/>
</dbReference>
<feature type="domain" description="BIG2" evidence="1">
    <location>
        <begin position="543"/>
        <end position="620"/>
    </location>
</feature>
<feature type="non-terminal residue" evidence="2">
    <location>
        <position position="738"/>
    </location>
</feature>
<dbReference type="Pfam" id="PF19081">
    <property type="entry name" value="Ig_7"/>
    <property type="match status" value="1"/>
</dbReference>
<reference evidence="2" key="1">
    <citation type="submission" date="2023-07" db="EMBL/GenBank/DDBJ databases">
        <title>Two novel species in the genus Flavivirga.</title>
        <authorList>
            <person name="Kwon K."/>
        </authorList>
    </citation>
    <scope>NUCLEOTIDE SEQUENCE</scope>
    <source>
        <strain evidence="2">KCTC 52353</strain>
    </source>
</reference>
<proteinExistence type="predicted"/>
<dbReference type="InterPro" id="IPR008964">
    <property type="entry name" value="Invasin/intimin_cell_adhesion"/>
</dbReference>